<sequence>MSGTDDRWNAFGDGRTVSPAEFVAASAALLDGAVRAVSGPAAEVRAHLVAGLAASLDLAGPYATTRLDVPATGNAARAELTASAAAAAELIMDLVQAGAGSGGGRRVTDLRSPCVGYGWTPSVVEWLMGPAGGHPARNLYNEWLHQLVLLRDALIPFDRHGETRLLVTAEGLRRIVDERDRFVLELTTRRIAHRSVVRFAAVAAVGGPGPARLSAYGFQWPGGSVLPAVLSRGDLLAPRYRLAWSPEAVLDDEEQPLFFVPAAADYLELPHRDLAALPPEEPATGRPVTARLVRGESAADAGTVTLDLEAESAGPARGPWRVDLGQALRGHRYALRPDAAAEPGPPPETTVVEGRRLLPEPALFTARTGRYRLLTGGEPLPALAVLGRLHPDGTVLYAGEGRAAVESTARRSEPVLLLDVRQ</sequence>
<name>A0A9X2RT33_STRMQ</name>
<dbReference type="EMBL" id="JANIIC010000012">
    <property type="protein sequence ID" value="MCQ8830036.1"/>
    <property type="molecule type" value="Genomic_DNA"/>
</dbReference>
<reference evidence="1" key="1">
    <citation type="submission" date="2022-06" db="EMBL/GenBank/DDBJ databases">
        <title>WGS of actinobacteria.</title>
        <authorList>
            <person name="Thawai C."/>
        </authorList>
    </citation>
    <scope>NUCLEOTIDE SEQUENCE</scope>
    <source>
        <strain evidence="1">DSM 42010</strain>
    </source>
</reference>
<protein>
    <submittedName>
        <fullName evidence="1">Uncharacterized protein</fullName>
    </submittedName>
</protein>
<dbReference type="Proteomes" id="UP001142400">
    <property type="component" value="Unassembled WGS sequence"/>
</dbReference>
<comment type="caution">
    <text evidence="1">The sequence shown here is derived from an EMBL/GenBank/DDBJ whole genome shotgun (WGS) entry which is preliminary data.</text>
</comment>
<evidence type="ECO:0000313" key="1">
    <source>
        <dbReference type="EMBL" id="MCQ8830036.1"/>
    </source>
</evidence>
<dbReference type="AlphaFoldDB" id="A0A9X2RT33"/>
<proteinExistence type="predicted"/>
<accession>A0A9X2RT33</accession>
<keyword evidence="2" id="KW-1185">Reference proteome</keyword>
<dbReference type="RefSeq" id="WP_257631245.1">
    <property type="nucleotide sequence ID" value="NZ_JANIIC010000012.1"/>
</dbReference>
<organism evidence="1 2">
    <name type="scientific">Streptomyces malaysiensis subsp. samsunensis</name>
    <dbReference type="NCBI Taxonomy" id="459658"/>
    <lineage>
        <taxon>Bacteria</taxon>
        <taxon>Bacillati</taxon>
        <taxon>Actinomycetota</taxon>
        <taxon>Actinomycetes</taxon>
        <taxon>Kitasatosporales</taxon>
        <taxon>Streptomycetaceae</taxon>
        <taxon>Streptomyces</taxon>
        <taxon>Streptomyces violaceusniger group</taxon>
    </lineage>
</organism>
<gene>
    <name evidence="1" type="ORF">NQU54_13340</name>
</gene>
<evidence type="ECO:0000313" key="2">
    <source>
        <dbReference type="Proteomes" id="UP001142400"/>
    </source>
</evidence>